<dbReference type="GO" id="GO:0003723">
    <property type="term" value="F:RNA binding"/>
    <property type="evidence" value="ECO:0007669"/>
    <property type="project" value="UniProtKB-UniRule"/>
</dbReference>
<keyword evidence="1" id="KW-0694">RNA-binding</keyword>
<proteinExistence type="predicted"/>
<dbReference type="WBParaSite" id="OFLC_0000495301-mRNA-1">
    <property type="protein sequence ID" value="OFLC_0000495301-mRNA-1"/>
    <property type="gene ID" value="OFLC_0000495301"/>
</dbReference>
<evidence type="ECO:0000256" key="1">
    <source>
        <dbReference type="PROSITE-ProRule" id="PRU00266"/>
    </source>
</evidence>
<dbReference type="PROSITE" id="PS50137">
    <property type="entry name" value="DS_RBD"/>
    <property type="match status" value="1"/>
</dbReference>
<organism evidence="5">
    <name type="scientific">Onchocerca flexuosa</name>
    <dbReference type="NCBI Taxonomy" id="387005"/>
    <lineage>
        <taxon>Eukaryota</taxon>
        <taxon>Metazoa</taxon>
        <taxon>Ecdysozoa</taxon>
        <taxon>Nematoda</taxon>
        <taxon>Chromadorea</taxon>
        <taxon>Rhabditida</taxon>
        <taxon>Spirurina</taxon>
        <taxon>Spiruromorpha</taxon>
        <taxon>Filarioidea</taxon>
        <taxon>Onchocercidae</taxon>
        <taxon>Onchocerca</taxon>
    </lineage>
</organism>
<evidence type="ECO:0000313" key="3">
    <source>
        <dbReference type="EMBL" id="VDO41576.1"/>
    </source>
</evidence>
<dbReference type="AlphaFoldDB" id="A0A183HBU2"/>
<feature type="domain" description="DRBM" evidence="2">
    <location>
        <begin position="148"/>
        <end position="212"/>
    </location>
</feature>
<dbReference type="Pfam" id="PF00035">
    <property type="entry name" value="dsrm"/>
    <property type="match status" value="1"/>
</dbReference>
<dbReference type="Gene3D" id="3.30.160.20">
    <property type="match status" value="1"/>
</dbReference>
<dbReference type="InterPro" id="IPR014720">
    <property type="entry name" value="dsRBD_dom"/>
</dbReference>
<sequence>MDGHSHYGGGSCPNWLKIGSTSSDVTSTATSQQQRFYYPMSLNSVTKNKSNKISGDGGVGYQDYQNRYPHQQEQQYPGTDPNGASYYPYTGFHAKQQLQQQSTILVGGKRLRIGGGTFPKKSHVCYGIDAAYLPPNKRSRNYSTTGKTAAMIINELYPEFKDQCTYKTIMVNKLPRFECSFTVQAKTFSAEGSNKKAAKQLACELALKELRPDIMLDISVSISEAKKMTNCDFCASQTNGSENSIYK</sequence>
<gene>
    <name evidence="3" type="ORF">OFLC_LOCUS4953</name>
</gene>
<dbReference type="SUPFAM" id="SSF54768">
    <property type="entry name" value="dsRNA-binding domain-like"/>
    <property type="match status" value="1"/>
</dbReference>
<dbReference type="CDD" id="cd00048">
    <property type="entry name" value="DSRM_SF"/>
    <property type="match status" value="1"/>
</dbReference>
<evidence type="ECO:0000313" key="5">
    <source>
        <dbReference type="WBParaSite" id="OFLC_0000495301-mRNA-1"/>
    </source>
</evidence>
<name>A0A183HBU2_9BILA</name>
<dbReference type="STRING" id="387005.A0A183HBU2"/>
<evidence type="ECO:0000313" key="4">
    <source>
        <dbReference type="Proteomes" id="UP000267606"/>
    </source>
</evidence>
<keyword evidence="4" id="KW-1185">Reference proteome</keyword>
<reference evidence="5" key="1">
    <citation type="submission" date="2016-06" db="UniProtKB">
        <authorList>
            <consortium name="WormBaseParasite"/>
        </authorList>
    </citation>
    <scope>IDENTIFICATION</scope>
</reference>
<accession>A0A183HBU2</accession>
<dbReference type="Proteomes" id="UP000267606">
    <property type="component" value="Unassembled WGS sequence"/>
</dbReference>
<reference evidence="3 4" key="2">
    <citation type="submission" date="2018-11" db="EMBL/GenBank/DDBJ databases">
        <authorList>
            <consortium name="Pathogen Informatics"/>
        </authorList>
    </citation>
    <scope>NUCLEOTIDE SEQUENCE [LARGE SCALE GENOMIC DNA]</scope>
</reference>
<dbReference type="SMART" id="SM00358">
    <property type="entry name" value="DSRM"/>
    <property type="match status" value="1"/>
</dbReference>
<protein>
    <submittedName>
        <fullName evidence="5">DRBM domain-containing protein</fullName>
    </submittedName>
</protein>
<evidence type="ECO:0000259" key="2">
    <source>
        <dbReference type="PROSITE" id="PS50137"/>
    </source>
</evidence>
<dbReference type="EMBL" id="UZAJ01004032">
    <property type="protein sequence ID" value="VDO41576.1"/>
    <property type="molecule type" value="Genomic_DNA"/>
</dbReference>